<feature type="domain" description="Reverse transcriptase" evidence="10">
    <location>
        <begin position="1"/>
        <end position="247"/>
    </location>
</feature>
<name>A0ABY5VLD2_9FIRM</name>
<dbReference type="PROSITE" id="PS50878">
    <property type="entry name" value="RT_POL"/>
    <property type="match status" value="1"/>
</dbReference>
<dbReference type="Proteomes" id="UP001060164">
    <property type="component" value="Chromosome"/>
</dbReference>
<dbReference type="CDD" id="cd03487">
    <property type="entry name" value="RT_Bac_retron_II"/>
    <property type="match status" value="1"/>
</dbReference>
<keyword evidence="2" id="KW-0808">Transferase</keyword>
<keyword evidence="5" id="KW-0460">Magnesium</keyword>
<protein>
    <recommendedName>
        <fullName evidence="1">RNA-directed DNA polymerase</fullName>
        <ecNumber evidence="1">2.7.7.49</ecNumber>
    </recommendedName>
</protein>
<evidence type="ECO:0000256" key="3">
    <source>
        <dbReference type="ARBA" id="ARBA00022695"/>
    </source>
</evidence>
<reference evidence="11" key="1">
    <citation type="journal article" date="2022" name="Cell">
        <title>Design, construction, and in vivo augmentation of a complex gut microbiome.</title>
        <authorList>
            <person name="Cheng A.G."/>
            <person name="Ho P.Y."/>
            <person name="Aranda-Diaz A."/>
            <person name="Jain S."/>
            <person name="Yu F.B."/>
            <person name="Meng X."/>
            <person name="Wang M."/>
            <person name="Iakiviak M."/>
            <person name="Nagashima K."/>
            <person name="Zhao A."/>
            <person name="Murugkar P."/>
            <person name="Patil A."/>
            <person name="Atabakhsh K."/>
            <person name="Weakley A."/>
            <person name="Yan J."/>
            <person name="Brumbaugh A.R."/>
            <person name="Higginbottom S."/>
            <person name="Dimas A."/>
            <person name="Shiver A.L."/>
            <person name="Deutschbauer A."/>
            <person name="Neff N."/>
            <person name="Sonnenburg J.L."/>
            <person name="Huang K.C."/>
            <person name="Fischbach M.A."/>
        </authorList>
    </citation>
    <scope>NUCLEOTIDE SEQUENCE</scope>
    <source>
        <strain evidence="11">DSM 19829</strain>
    </source>
</reference>
<evidence type="ECO:0000256" key="8">
    <source>
        <dbReference type="ARBA" id="ARBA00034120"/>
    </source>
</evidence>
<dbReference type="GO" id="GO:0003964">
    <property type="term" value="F:RNA-directed DNA polymerase activity"/>
    <property type="evidence" value="ECO:0007669"/>
    <property type="project" value="UniProtKB-KW"/>
</dbReference>
<sequence>MSGNDLWKYCTAEQEKEMLISFRLLDGIQMKEEKYLACLYALSNHADEHYHAAAVKKRGGGVRRLMVPDALLGAVQRNILHHILDGITPANASKAYRRGVTIADNALPHVGAKQIVKLDIRDFFENITYLLVYQYAFPAVYFPPAVRTMLTALCCCRECLPQGAPTSPAVSNLVMKSFDQYMESWCCRRGIRYTRYCDDMTFSGSFDAKELKNKVKSYLQVMGFQLNEKKTRVLKRHCRQTVTGIVVNEKPQVSRDYRRNLRSEIYYCLRYGAKEHLSRLGNSKWMTEEGPDTERYLRHLLGKINHVLQVNPEDEYFLWAREKVREISSRATKDEIR</sequence>
<evidence type="ECO:0000256" key="1">
    <source>
        <dbReference type="ARBA" id="ARBA00012493"/>
    </source>
</evidence>
<evidence type="ECO:0000259" key="10">
    <source>
        <dbReference type="PROSITE" id="PS50878"/>
    </source>
</evidence>
<dbReference type="InterPro" id="IPR000477">
    <property type="entry name" value="RT_dom"/>
</dbReference>
<evidence type="ECO:0000256" key="9">
    <source>
        <dbReference type="ARBA" id="ARBA00048173"/>
    </source>
</evidence>
<keyword evidence="7" id="KW-0051">Antiviral defense</keyword>
<dbReference type="PANTHER" id="PTHR34047:SF7">
    <property type="entry name" value="RNA-DIRECTED DNA POLYMERASE"/>
    <property type="match status" value="1"/>
</dbReference>
<evidence type="ECO:0000256" key="6">
    <source>
        <dbReference type="ARBA" id="ARBA00022918"/>
    </source>
</evidence>
<dbReference type="SUPFAM" id="SSF56672">
    <property type="entry name" value="DNA/RNA polymerases"/>
    <property type="match status" value="1"/>
</dbReference>
<organism evidence="11 12">
    <name type="scientific">Ruminococcus gauvreauii</name>
    <dbReference type="NCBI Taxonomy" id="438033"/>
    <lineage>
        <taxon>Bacteria</taxon>
        <taxon>Bacillati</taxon>
        <taxon>Bacillota</taxon>
        <taxon>Clostridia</taxon>
        <taxon>Eubacteriales</taxon>
        <taxon>Oscillospiraceae</taxon>
        <taxon>Ruminococcus</taxon>
    </lineage>
</organism>
<gene>
    <name evidence="11" type="ORF">NQ502_07310</name>
</gene>
<evidence type="ECO:0000256" key="2">
    <source>
        <dbReference type="ARBA" id="ARBA00022679"/>
    </source>
</evidence>
<keyword evidence="4" id="KW-0479">Metal-binding</keyword>
<dbReference type="EMBL" id="CP102290">
    <property type="protein sequence ID" value="UWP60833.1"/>
    <property type="molecule type" value="Genomic_DNA"/>
</dbReference>
<evidence type="ECO:0000313" key="11">
    <source>
        <dbReference type="EMBL" id="UWP60833.1"/>
    </source>
</evidence>
<evidence type="ECO:0000256" key="7">
    <source>
        <dbReference type="ARBA" id="ARBA00023118"/>
    </source>
</evidence>
<dbReference type="EC" id="2.7.7.49" evidence="1"/>
<accession>A0ABY5VLD2</accession>
<evidence type="ECO:0000313" key="12">
    <source>
        <dbReference type="Proteomes" id="UP001060164"/>
    </source>
</evidence>
<proteinExistence type="inferred from homology"/>
<dbReference type="InterPro" id="IPR000123">
    <property type="entry name" value="Reverse_transcriptase_msDNA"/>
</dbReference>
<dbReference type="PANTHER" id="PTHR34047">
    <property type="entry name" value="NUCLEAR INTRON MATURASE 1, MITOCHONDRIAL-RELATED"/>
    <property type="match status" value="1"/>
</dbReference>
<dbReference type="RefSeq" id="WP_028527536.1">
    <property type="nucleotide sequence ID" value="NZ_CABLBR010000003.1"/>
</dbReference>
<dbReference type="InterPro" id="IPR043502">
    <property type="entry name" value="DNA/RNA_pol_sf"/>
</dbReference>
<keyword evidence="6 11" id="KW-0695">RNA-directed DNA polymerase</keyword>
<comment type="catalytic activity">
    <reaction evidence="9">
        <text>DNA(n) + a 2'-deoxyribonucleoside 5'-triphosphate = DNA(n+1) + diphosphate</text>
        <dbReference type="Rhea" id="RHEA:22508"/>
        <dbReference type="Rhea" id="RHEA-COMP:17339"/>
        <dbReference type="Rhea" id="RHEA-COMP:17340"/>
        <dbReference type="ChEBI" id="CHEBI:33019"/>
        <dbReference type="ChEBI" id="CHEBI:61560"/>
        <dbReference type="ChEBI" id="CHEBI:173112"/>
        <dbReference type="EC" id="2.7.7.49"/>
    </reaction>
</comment>
<dbReference type="Pfam" id="PF00078">
    <property type="entry name" value="RVT_1"/>
    <property type="match status" value="1"/>
</dbReference>
<dbReference type="InterPro" id="IPR051083">
    <property type="entry name" value="GrpII_Intron_Splice-Mob/Def"/>
</dbReference>
<comment type="similarity">
    <text evidence="8">Belongs to the bacterial reverse transcriptase family.</text>
</comment>
<dbReference type="PRINTS" id="PR00866">
    <property type="entry name" value="RNADNAPOLMS"/>
</dbReference>
<keyword evidence="3" id="KW-0548">Nucleotidyltransferase</keyword>
<evidence type="ECO:0000256" key="4">
    <source>
        <dbReference type="ARBA" id="ARBA00022723"/>
    </source>
</evidence>
<keyword evidence="12" id="KW-1185">Reference proteome</keyword>
<evidence type="ECO:0000256" key="5">
    <source>
        <dbReference type="ARBA" id="ARBA00022842"/>
    </source>
</evidence>